<keyword evidence="1" id="KW-0802">TPR repeat</keyword>
<feature type="domain" description="Glycosyltransferase 2-like" evidence="3">
    <location>
        <begin position="8"/>
        <end position="129"/>
    </location>
</feature>
<dbReference type="InterPro" id="IPR019734">
    <property type="entry name" value="TPR_rpt"/>
</dbReference>
<dbReference type="Pfam" id="PF13181">
    <property type="entry name" value="TPR_8"/>
    <property type="match status" value="1"/>
</dbReference>
<feature type="repeat" description="TPR" evidence="1">
    <location>
        <begin position="311"/>
        <end position="344"/>
    </location>
</feature>
<keyword evidence="2" id="KW-0175">Coiled coil</keyword>
<dbReference type="AlphaFoldDB" id="A0A239JA85"/>
<gene>
    <name evidence="4" type="ORF">SAMN05446037_103431</name>
</gene>
<dbReference type="PANTHER" id="PTHR43630:SF2">
    <property type="entry name" value="GLYCOSYLTRANSFERASE"/>
    <property type="match status" value="1"/>
</dbReference>
<dbReference type="InterPro" id="IPR011990">
    <property type="entry name" value="TPR-like_helical_dom_sf"/>
</dbReference>
<dbReference type="Proteomes" id="UP000198304">
    <property type="component" value="Unassembled WGS sequence"/>
</dbReference>
<dbReference type="PROSITE" id="PS50005">
    <property type="entry name" value="TPR"/>
    <property type="match status" value="2"/>
</dbReference>
<accession>A0A239JA85</accession>
<dbReference type="PANTHER" id="PTHR43630">
    <property type="entry name" value="POLY-BETA-1,6-N-ACETYL-D-GLUCOSAMINE SYNTHASE"/>
    <property type="match status" value="1"/>
</dbReference>
<dbReference type="Gene3D" id="3.90.550.10">
    <property type="entry name" value="Spore Coat Polysaccharide Biosynthesis Protein SpsA, Chain A"/>
    <property type="match status" value="1"/>
</dbReference>
<evidence type="ECO:0000313" key="5">
    <source>
        <dbReference type="Proteomes" id="UP000198304"/>
    </source>
</evidence>
<organism evidence="4 5">
    <name type="scientific">Anaerovirgula multivorans</name>
    <dbReference type="NCBI Taxonomy" id="312168"/>
    <lineage>
        <taxon>Bacteria</taxon>
        <taxon>Bacillati</taxon>
        <taxon>Bacillota</taxon>
        <taxon>Clostridia</taxon>
        <taxon>Peptostreptococcales</taxon>
        <taxon>Natronincolaceae</taxon>
        <taxon>Anaerovirgula</taxon>
    </lineage>
</organism>
<dbReference type="SMART" id="SM00028">
    <property type="entry name" value="TPR"/>
    <property type="match status" value="6"/>
</dbReference>
<keyword evidence="5" id="KW-1185">Reference proteome</keyword>
<keyword evidence="4" id="KW-0808">Transferase</keyword>
<feature type="repeat" description="TPR" evidence="1">
    <location>
        <begin position="665"/>
        <end position="698"/>
    </location>
</feature>
<dbReference type="InterPro" id="IPR001173">
    <property type="entry name" value="Glyco_trans_2-like"/>
</dbReference>
<dbReference type="SUPFAM" id="SSF48452">
    <property type="entry name" value="TPR-like"/>
    <property type="match status" value="2"/>
</dbReference>
<proteinExistence type="predicted"/>
<dbReference type="Pfam" id="PF00535">
    <property type="entry name" value="Glycos_transf_2"/>
    <property type="match status" value="1"/>
</dbReference>
<dbReference type="InterPro" id="IPR029044">
    <property type="entry name" value="Nucleotide-diphossugar_trans"/>
</dbReference>
<dbReference type="OrthoDB" id="9815923at2"/>
<dbReference type="RefSeq" id="WP_089284923.1">
    <property type="nucleotide sequence ID" value="NZ_FZOJ01000034.1"/>
</dbReference>
<dbReference type="GO" id="GO:0016740">
    <property type="term" value="F:transferase activity"/>
    <property type="evidence" value="ECO:0007669"/>
    <property type="project" value="UniProtKB-KW"/>
</dbReference>
<evidence type="ECO:0000259" key="3">
    <source>
        <dbReference type="Pfam" id="PF00535"/>
    </source>
</evidence>
<reference evidence="5" key="1">
    <citation type="submission" date="2017-06" db="EMBL/GenBank/DDBJ databases">
        <authorList>
            <person name="Varghese N."/>
            <person name="Submissions S."/>
        </authorList>
    </citation>
    <scope>NUCLEOTIDE SEQUENCE [LARGE SCALE GENOMIC DNA]</scope>
    <source>
        <strain evidence="5">SCA</strain>
    </source>
</reference>
<name>A0A239JA85_9FIRM</name>
<protein>
    <submittedName>
        <fullName evidence="4">Glycosyltransferase involved in cell wall bisynthesis</fullName>
    </submittedName>
</protein>
<evidence type="ECO:0000313" key="4">
    <source>
        <dbReference type="EMBL" id="SNT02936.1"/>
    </source>
</evidence>
<dbReference type="EMBL" id="FZOJ01000034">
    <property type="protein sequence ID" value="SNT02936.1"/>
    <property type="molecule type" value="Genomic_DNA"/>
</dbReference>
<dbReference type="Gene3D" id="1.25.40.10">
    <property type="entry name" value="Tetratricopeptide repeat domain"/>
    <property type="match status" value="3"/>
</dbReference>
<sequence length="845" mass="99567">MTGKKRLSLCIITKNDQKYLSNCLQNMKEFVDEIIIVDIGSRDLTIAIGKQAGANVYRMEWKNNYSEAKNLCLDQAKGRWILFLQANERISKEQLKEMHHLLENPNVEGYLLYVDRPAQNHRISSPVQSLRLLRNRREYRYQYKAFEQISDERLSNILDAGIRITQQADPILSSEVDSLILLLEEDIKEYPEDSYLQYMYGIELLNQKKYQESIVYFQQACKNVNFDYLFAPHLYKCLSWALISLQRHTEALDVLDEGIKVFPFYSDLLVLRGELRKQSQQYEEAIQDLERSLKTREQLHSIVPRPEINTSIILETLGEVHEKVLNHQQALACYHQAYELNKRNQELLYKIGKLVKKIDSTEILKKLFKVAMEQKNLQQLITLMDIFFQQRKYVQVLAHVKYLESLIGKGEQIESIKFSCYMMLGKVEEARLCFSVINKESPFYNHMLLQRIENYWCYNQWKEAGELLEEINEIESMENSIKAAYHLLHRLFTEKELSYTLLAKQEYEIVSTLMENFLWLGHIEKAQLLLSLLLQGEKEDQYIKLAEPWIEGNHYENIKKIFLCISNEQKQLEFKQEIIESLLRSEYIETAEKLVKLGDSQSLGALEYVLWSKGFIKKIKEWIGKIHSPALQTPTKPSKALVDFYQGLGLAKNDVNFTIEEMTCAKIHEEIGKFYVKAQQREEALSAYFRALQWDPQDDLVQEKIVKMFQKNSSQFHVFLEEKCWILEGGWFHHKQEFIHYVQGLIYFKNQLFEKALAAFLKIGEDKSSYPIAFAYMIGSLWLAGKEAEAKRRLKEQSKTSEVFPLFFYICKNYALGRLDEGHRQYPYSELIMLEKQRIRDSSYE</sequence>
<dbReference type="SUPFAM" id="SSF53448">
    <property type="entry name" value="Nucleotide-diphospho-sugar transferases"/>
    <property type="match status" value="1"/>
</dbReference>
<evidence type="ECO:0000256" key="2">
    <source>
        <dbReference type="SAM" id="Coils"/>
    </source>
</evidence>
<feature type="coiled-coil region" evidence="2">
    <location>
        <begin position="272"/>
        <end position="299"/>
    </location>
</feature>
<evidence type="ECO:0000256" key="1">
    <source>
        <dbReference type="PROSITE-ProRule" id="PRU00339"/>
    </source>
</evidence>